<dbReference type="InterPro" id="IPR024128">
    <property type="entry name" value="T-cell_CD3_zeta"/>
</dbReference>
<dbReference type="GO" id="GO:0002250">
    <property type="term" value="P:adaptive immune response"/>
    <property type="evidence" value="ECO:0007669"/>
    <property type="project" value="UniProtKB-KW"/>
</dbReference>
<comment type="function">
    <text evidence="15">Part of the TCR-CD3 complex present on T-lymphocyte cell surface that plays an essential role in adaptive immune response. When antigen presenting cells (APCs) activate T-cell receptor (TCR), TCR-mediated signals are transmitted across the cell membrane by the CD3 chains CD3D, CD3E, CD3G and CD3Z. All CD3 chains contain immunoreceptor tyrosine-based activation motifs (ITAMs) in their cytoplasmic domain. Upon TCR engagement, these motifs become phosphorylated by Src family protein tyrosine kinases LCK and FYN, resulting in the activation of downstream signaling pathways. CD3Z ITAMs phosphorylation creates multiple docking sites for the protein kinase ZAP70 leading to ZAP70 phosphorylation and its conversion into a catalytically active enzyme. Plays an important role in intrathymic T-cell differentiation. Additionally, participates in the activity-dependent synapse formation of retinal ganglion cells (RGCs) in both the retina and dorsal lateral geniculate nucleus (dLGN).</text>
</comment>
<dbReference type="PROSITE" id="PS51055">
    <property type="entry name" value="ITAM_1"/>
    <property type="match status" value="1"/>
</dbReference>
<dbReference type="GO" id="GO:0098797">
    <property type="term" value="C:plasma membrane protein complex"/>
    <property type="evidence" value="ECO:0007669"/>
    <property type="project" value="UniProtKB-ARBA"/>
</dbReference>
<dbReference type="PANTHER" id="PTHR10035:SF2">
    <property type="entry name" value="T-CELL SURFACE GLYCOPROTEIN CD3 ZETA CHAIN"/>
    <property type="match status" value="1"/>
</dbReference>
<dbReference type="Proteomes" id="UP001044222">
    <property type="component" value="Unassembled WGS sequence"/>
</dbReference>
<dbReference type="Pfam" id="PF02189">
    <property type="entry name" value="ITAM"/>
    <property type="match status" value="1"/>
</dbReference>
<evidence type="ECO:0000256" key="3">
    <source>
        <dbReference type="ARBA" id="ARBA00020448"/>
    </source>
</evidence>
<evidence type="ECO:0000313" key="18">
    <source>
        <dbReference type="EMBL" id="KAG5851596.1"/>
    </source>
</evidence>
<name>A0A9D3MMH6_ANGAN</name>
<keyword evidence="10 16" id="KW-1133">Transmembrane helix</keyword>
<evidence type="ECO:0000256" key="11">
    <source>
        <dbReference type="ARBA" id="ARBA00023130"/>
    </source>
</evidence>
<accession>A0A9D3MMH6</accession>
<dbReference type="AlphaFoldDB" id="A0A9D3MMH6"/>
<evidence type="ECO:0000256" key="17">
    <source>
        <dbReference type="SAM" id="SignalP"/>
    </source>
</evidence>
<feature type="transmembrane region" description="Helical" evidence="16">
    <location>
        <begin position="31"/>
        <end position="52"/>
    </location>
</feature>
<dbReference type="InterPro" id="IPR021663">
    <property type="entry name" value="CD3_zeta/IgE_Fc_rcpt_gamma"/>
</dbReference>
<feature type="chain" id="PRO_5038626036" description="T-cell surface glycoprotein CD3 zeta chain" evidence="17">
    <location>
        <begin position="22"/>
        <end position="156"/>
    </location>
</feature>
<sequence length="156" mass="17912">MDFRSAGVAVFLASLISSTDAENWGGINDPKFCYALDLVLLVYCVAITALLLREKFCKPKASLQDSLYSDLKPHGESYEPLRPRNDLEMGAARTNRRQASDDVYTPLQKPNMETYNQIHMKPERRRNKTEQVYQDLSTATKDTYDSLHMQNLTHHR</sequence>
<comment type="similarity">
    <text evidence="2">Belongs to the CD3Z/FCER1G family.</text>
</comment>
<dbReference type="GO" id="GO:0004888">
    <property type="term" value="F:transmembrane signaling receptor activity"/>
    <property type="evidence" value="ECO:0007669"/>
    <property type="project" value="InterPro"/>
</dbReference>
<keyword evidence="5" id="KW-0597">Phosphoprotein</keyword>
<dbReference type="GO" id="GO:0007166">
    <property type="term" value="P:cell surface receptor signaling pathway"/>
    <property type="evidence" value="ECO:0007669"/>
    <property type="project" value="InterPro"/>
</dbReference>
<evidence type="ECO:0000256" key="12">
    <source>
        <dbReference type="ARBA" id="ARBA00023136"/>
    </source>
</evidence>
<dbReference type="InterPro" id="IPR003110">
    <property type="entry name" value="Phos_immunorcpt_sig_ITAM"/>
</dbReference>
<evidence type="ECO:0000256" key="9">
    <source>
        <dbReference type="ARBA" id="ARBA00022859"/>
    </source>
</evidence>
<dbReference type="Pfam" id="PF11628">
    <property type="entry name" value="TCR_zetazeta"/>
    <property type="match status" value="1"/>
</dbReference>
<evidence type="ECO:0000256" key="5">
    <source>
        <dbReference type="ARBA" id="ARBA00022553"/>
    </source>
</evidence>
<keyword evidence="4" id="KW-1003">Cell membrane</keyword>
<keyword evidence="8" id="KW-0677">Repeat</keyword>
<dbReference type="EMBL" id="JAFIRN010000003">
    <property type="protein sequence ID" value="KAG5851596.1"/>
    <property type="molecule type" value="Genomic_DNA"/>
</dbReference>
<evidence type="ECO:0000256" key="6">
    <source>
        <dbReference type="ARBA" id="ARBA00022692"/>
    </source>
</evidence>
<evidence type="ECO:0000256" key="10">
    <source>
        <dbReference type="ARBA" id="ARBA00022989"/>
    </source>
</evidence>
<proteinExistence type="inferred from homology"/>
<keyword evidence="6 16" id="KW-0812">Transmembrane</keyword>
<evidence type="ECO:0000256" key="2">
    <source>
        <dbReference type="ARBA" id="ARBA00007280"/>
    </source>
</evidence>
<evidence type="ECO:0000256" key="16">
    <source>
        <dbReference type="SAM" id="Phobius"/>
    </source>
</evidence>
<dbReference type="PANTHER" id="PTHR10035">
    <property type="entry name" value="T-CELL SURFACE GLYCOPROTEIN CD3 ZETA CHAIN"/>
    <property type="match status" value="1"/>
</dbReference>
<keyword evidence="19" id="KW-1185">Reference proteome</keyword>
<reference evidence="18" key="1">
    <citation type="submission" date="2021-01" db="EMBL/GenBank/DDBJ databases">
        <title>A chromosome-scale assembly of European eel, Anguilla anguilla.</title>
        <authorList>
            <person name="Henkel C."/>
            <person name="Jong-Raadsen S.A."/>
            <person name="Dufour S."/>
            <person name="Weltzien F.-A."/>
            <person name="Palstra A.P."/>
            <person name="Pelster B."/>
            <person name="Spaink H.P."/>
            <person name="Van Den Thillart G.E."/>
            <person name="Jansen H."/>
            <person name="Zahm M."/>
            <person name="Klopp C."/>
            <person name="Cedric C."/>
            <person name="Louis A."/>
            <person name="Berthelot C."/>
            <person name="Parey E."/>
            <person name="Roest Crollius H."/>
            <person name="Montfort J."/>
            <person name="Robinson-Rechavi M."/>
            <person name="Bucao C."/>
            <person name="Bouchez O."/>
            <person name="Gislard M."/>
            <person name="Lluch J."/>
            <person name="Milhes M."/>
            <person name="Lampietro C."/>
            <person name="Lopez Roques C."/>
            <person name="Donnadieu C."/>
            <person name="Braasch I."/>
            <person name="Desvignes T."/>
            <person name="Postlethwait J."/>
            <person name="Bobe J."/>
            <person name="Guiguen Y."/>
            <person name="Dirks R."/>
        </authorList>
    </citation>
    <scope>NUCLEOTIDE SEQUENCE</scope>
    <source>
        <strain evidence="18">Tag_6206</strain>
        <tissue evidence="18">Liver</tissue>
    </source>
</reference>
<protein>
    <recommendedName>
        <fullName evidence="3">T-cell surface glycoprotein CD3 zeta chain</fullName>
    </recommendedName>
    <alternativeName>
        <fullName evidence="14">T-cell receptor T3 zeta chain</fullName>
    </alternativeName>
</protein>
<feature type="signal peptide" evidence="17">
    <location>
        <begin position="1"/>
        <end position="21"/>
    </location>
</feature>
<comment type="subcellular location">
    <subcellularLocation>
        <location evidence="1">Cell membrane</location>
        <topology evidence="1">Single-pass type I membrane protein</topology>
    </subcellularLocation>
</comment>
<keyword evidence="7 17" id="KW-0732">Signal</keyword>
<organism evidence="18 19">
    <name type="scientific">Anguilla anguilla</name>
    <name type="common">European freshwater eel</name>
    <name type="synonym">Muraena anguilla</name>
    <dbReference type="NCBI Taxonomy" id="7936"/>
    <lineage>
        <taxon>Eukaryota</taxon>
        <taxon>Metazoa</taxon>
        <taxon>Chordata</taxon>
        <taxon>Craniata</taxon>
        <taxon>Vertebrata</taxon>
        <taxon>Euteleostomi</taxon>
        <taxon>Actinopterygii</taxon>
        <taxon>Neopterygii</taxon>
        <taxon>Teleostei</taxon>
        <taxon>Anguilliformes</taxon>
        <taxon>Anguillidae</taxon>
        <taxon>Anguilla</taxon>
    </lineage>
</organism>
<comment type="caution">
    <text evidence="18">The sequence shown here is derived from an EMBL/GenBank/DDBJ whole genome shotgun (WGS) entry which is preliminary data.</text>
</comment>
<evidence type="ECO:0000256" key="15">
    <source>
        <dbReference type="ARBA" id="ARBA00045360"/>
    </source>
</evidence>
<keyword evidence="13" id="KW-0675">Receptor</keyword>
<dbReference type="SMART" id="SM00077">
    <property type="entry name" value="ITAM"/>
    <property type="match status" value="2"/>
</dbReference>
<evidence type="ECO:0000256" key="13">
    <source>
        <dbReference type="ARBA" id="ARBA00023170"/>
    </source>
</evidence>
<evidence type="ECO:0000256" key="14">
    <source>
        <dbReference type="ARBA" id="ARBA00030941"/>
    </source>
</evidence>
<evidence type="ECO:0000313" key="19">
    <source>
        <dbReference type="Proteomes" id="UP001044222"/>
    </source>
</evidence>
<evidence type="ECO:0000256" key="8">
    <source>
        <dbReference type="ARBA" id="ARBA00022737"/>
    </source>
</evidence>
<keyword evidence="11" id="KW-1064">Adaptive immunity</keyword>
<gene>
    <name evidence="18" type="ORF">ANANG_G00053330</name>
</gene>
<keyword evidence="9" id="KW-0391">Immunity</keyword>
<evidence type="ECO:0000256" key="7">
    <source>
        <dbReference type="ARBA" id="ARBA00022729"/>
    </source>
</evidence>
<evidence type="ECO:0000256" key="1">
    <source>
        <dbReference type="ARBA" id="ARBA00004251"/>
    </source>
</evidence>
<evidence type="ECO:0000256" key="4">
    <source>
        <dbReference type="ARBA" id="ARBA00022475"/>
    </source>
</evidence>
<keyword evidence="12 16" id="KW-0472">Membrane</keyword>